<keyword evidence="1" id="KW-0812">Transmembrane</keyword>
<dbReference type="AlphaFoldDB" id="A0A645GSZ9"/>
<reference evidence="2" key="1">
    <citation type="submission" date="2019-08" db="EMBL/GenBank/DDBJ databases">
        <authorList>
            <person name="Kucharzyk K."/>
            <person name="Murdoch R.W."/>
            <person name="Higgins S."/>
            <person name="Loffler F."/>
        </authorList>
    </citation>
    <scope>NUCLEOTIDE SEQUENCE</scope>
</reference>
<proteinExistence type="predicted"/>
<evidence type="ECO:0000256" key="1">
    <source>
        <dbReference type="SAM" id="Phobius"/>
    </source>
</evidence>
<dbReference type="EMBL" id="VSSQ01076367">
    <property type="protein sequence ID" value="MPN26743.1"/>
    <property type="molecule type" value="Genomic_DNA"/>
</dbReference>
<dbReference type="InterPro" id="IPR036259">
    <property type="entry name" value="MFS_trans_sf"/>
</dbReference>
<accession>A0A645GSZ9</accession>
<sequence length="74" mass="7699">MSYIVGTAMGTALIGKLVDLYGWSAGFYTLVAGAILGIVFATLSHLGSLELEARKNAGKAKDDDLALIPAEART</sequence>
<dbReference type="SUPFAM" id="SSF103473">
    <property type="entry name" value="MFS general substrate transporter"/>
    <property type="match status" value="1"/>
</dbReference>
<gene>
    <name evidence="2" type="primary">pgtP_2</name>
    <name evidence="2" type="ORF">SDC9_174168</name>
</gene>
<keyword evidence="1" id="KW-0472">Membrane</keyword>
<feature type="transmembrane region" description="Helical" evidence="1">
    <location>
        <begin position="20"/>
        <end position="46"/>
    </location>
</feature>
<protein>
    <submittedName>
        <fullName evidence="2">Phosphoglycerate transporter protein</fullName>
    </submittedName>
</protein>
<evidence type="ECO:0000313" key="2">
    <source>
        <dbReference type="EMBL" id="MPN26743.1"/>
    </source>
</evidence>
<keyword evidence="1" id="KW-1133">Transmembrane helix</keyword>
<name>A0A645GSZ9_9ZZZZ</name>
<dbReference type="Gene3D" id="1.20.1250.20">
    <property type="entry name" value="MFS general substrate transporter like domains"/>
    <property type="match status" value="1"/>
</dbReference>
<comment type="caution">
    <text evidence="2">The sequence shown here is derived from an EMBL/GenBank/DDBJ whole genome shotgun (WGS) entry which is preliminary data.</text>
</comment>
<organism evidence="2">
    <name type="scientific">bioreactor metagenome</name>
    <dbReference type="NCBI Taxonomy" id="1076179"/>
    <lineage>
        <taxon>unclassified sequences</taxon>
        <taxon>metagenomes</taxon>
        <taxon>ecological metagenomes</taxon>
    </lineage>
</organism>